<dbReference type="Proteomes" id="UP000323221">
    <property type="component" value="Unassembled WGS sequence"/>
</dbReference>
<sequence>MAKRRAQRTEPTTGEPERVTVVVCRGGDCGSRRKHPGVDHTAQLQALRSRIDGADVVPSKCLDACERSNVVVVMPGDAGAEAGATPVWIGEVLDDAVTDDIVEWVNAGGPGVAAPPALVEIQEFRPTRQSRQELQPGHALP</sequence>
<dbReference type="AlphaFoldDB" id="A0A5M8QSM6"/>
<comment type="caution">
    <text evidence="1">The sequence shown here is derived from an EMBL/GenBank/DDBJ whole genome shotgun (WGS) entry which is preliminary data.</text>
</comment>
<dbReference type="EMBL" id="VOIR01000001">
    <property type="protein sequence ID" value="KAA6437944.1"/>
    <property type="molecule type" value="Genomic_DNA"/>
</dbReference>
<organism evidence="1 2">
    <name type="scientific">Agrococcus sediminis</name>
    <dbReference type="NCBI Taxonomy" id="2599924"/>
    <lineage>
        <taxon>Bacteria</taxon>
        <taxon>Bacillati</taxon>
        <taxon>Actinomycetota</taxon>
        <taxon>Actinomycetes</taxon>
        <taxon>Micrococcales</taxon>
        <taxon>Microbacteriaceae</taxon>
        <taxon>Agrococcus</taxon>
    </lineage>
</organism>
<keyword evidence="2" id="KW-1185">Reference proteome</keyword>
<evidence type="ECO:0000313" key="2">
    <source>
        <dbReference type="Proteomes" id="UP000323221"/>
    </source>
</evidence>
<name>A0A5M8QSM6_9MICO</name>
<gene>
    <name evidence="1" type="ORF">FQ330_00150</name>
</gene>
<evidence type="ECO:0000313" key="1">
    <source>
        <dbReference type="EMBL" id="KAA6437944.1"/>
    </source>
</evidence>
<dbReference type="OrthoDB" id="3295094at2"/>
<reference evidence="1 2" key="1">
    <citation type="submission" date="2019-08" db="EMBL/GenBank/DDBJ databases">
        <title>Agrococcus lahaulensis sp. nov., isolated from a cold desert of the Indian Himalayas.</title>
        <authorList>
            <person name="Qu J.H."/>
        </authorList>
    </citation>
    <scope>NUCLEOTIDE SEQUENCE [LARGE SCALE GENOMIC DNA]</scope>
    <source>
        <strain evidence="1 2">NS18</strain>
    </source>
</reference>
<dbReference type="RefSeq" id="WP_146354218.1">
    <property type="nucleotide sequence ID" value="NZ_VOIR01000001.1"/>
</dbReference>
<proteinExistence type="predicted"/>
<protein>
    <submittedName>
        <fullName evidence="1">(2Fe-2S) ferredoxin domain-containing protein</fullName>
    </submittedName>
</protein>
<dbReference type="CDD" id="cd02980">
    <property type="entry name" value="TRX_Fd_family"/>
    <property type="match status" value="1"/>
</dbReference>
<accession>A0A5M8QSM6</accession>